<proteinExistence type="predicted"/>
<keyword evidence="3" id="KW-1185">Reference proteome</keyword>
<gene>
    <name evidence="2" type="ORF">PG994_015338</name>
</gene>
<dbReference type="GeneID" id="92099810"/>
<feature type="region of interest" description="Disordered" evidence="1">
    <location>
        <begin position="1"/>
        <end position="49"/>
    </location>
</feature>
<name>A0ABR1SR86_9PEZI</name>
<evidence type="ECO:0000313" key="3">
    <source>
        <dbReference type="Proteomes" id="UP001480595"/>
    </source>
</evidence>
<accession>A0ABR1SR86</accession>
<dbReference type="RefSeq" id="XP_066707659.1">
    <property type="nucleotide sequence ID" value="XM_066866745.1"/>
</dbReference>
<feature type="region of interest" description="Disordered" evidence="1">
    <location>
        <begin position="65"/>
        <end position="89"/>
    </location>
</feature>
<comment type="caution">
    <text evidence="2">The sequence shown here is derived from an EMBL/GenBank/DDBJ whole genome shotgun (WGS) entry which is preliminary data.</text>
</comment>
<dbReference type="EMBL" id="JAQQWL010000018">
    <property type="protein sequence ID" value="KAK8036841.1"/>
    <property type="molecule type" value="Genomic_DNA"/>
</dbReference>
<reference evidence="2 3" key="1">
    <citation type="submission" date="2023-01" db="EMBL/GenBank/DDBJ databases">
        <title>Analysis of 21 Apiospora genomes using comparative genomics revels a genus with tremendous synthesis potential of carbohydrate active enzymes and secondary metabolites.</title>
        <authorList>
            <person name="Sorensen T."/>
        </authorList>
    </citation>
    <scope>NUCLEOTIDE SEQUENCE [LARGE SCALE GENOMIC DNA]</scope>
    <source>
        <strain evidence="2 3">CBS 135458</strain>
    </source>
</reference>
<feature type="region of interest" description="Disordered" evidence="1">
    <location>
        <begin position="288"/>
        <end position="307"/>
    </location>
</feature>
<evidence type="ECO:0000256" key="1">
    <source>
        <dbReference type="SAM" id="MobiDB-lite"/>
    </source>
</evidence>
<sequence length="348" mass="38786">MPAETRTKPEAASIQDIIRQNKTLSGGPKSERSQSRSASSHPLVPYLANQDPRVPFRQTLVPDAYLRRGQRRGGRGGRGEDKVPVVTTSTQENGDETFYIYKATVPGTLLAMFRNPDEPYDLGDAGFIIKYDKVVAWPFLDLAERLGPLLGVAPVAPHTPSPAAPLATPKRKAPWQGDWSNLEEAEGRLERAGRAARECGQWPYRTLWKGSQEYSRRDAYKLLSCASNGGRQWRERAVEERTGCTLDCGRDGVRCRCYDNYDAMARATTDSMESGAYDPRLARHNDLGRKRGLAATPLDHSRRGQQHGVRWRITSHVRIVASGDIDPTSMLWQRQPRSRGSGTDLADV</sequence>
<organism evidence="2 3">
    <name type="scientific">Apiospora phragmitis</name>
    <dbReference type="NCBI Taxonomy" id="2905665"/>
    <lineage>
        <taxon>Eukaryota</taxon>
        <taxon>Fungi</taxon>
        <taxon>Dikarya</taxon>
        <taxon>Ascomycota</taxon>
        <taxon>Pezizomycotina</taxon>
        <taxon>Sordariomycetes</taxon>
        <taxon>Xylariomycetidae</taxon>
        <taxon>Amphisphaeriales</taxon>
        <taxon>Apiosporaceae</taxon>
        <taxon>Apiospora</taxon>
    </lineage>
</organism>
<dbReference type="Proteomes" id="UP001480595">
    <property type="component" value="Unassembled WGS sequence"/>
</dbReference>
<protein>
    <submittedName>
        <fullName evidence="2">Uncharacterized protein</fullName>
    </submittedName>
</protein>
<evidence type="ECO:0000313" key="2">
    <source>
        <dbReference type="EMBL" id="KAK8036841.1"/>
    </source>
</evidence>